<dbReference type="Pfam" id="PF19031">
    <property type="entry name" value="Intu_longin_1"/>
    <property type="match status" value="1"/>
</dbReference>
<dbReference type="GO" id="GO:1903232">
    <property type="term" value="P:melanosome assembly"/>
    <property type="evidence" value="ECO:0007669"/>
    <property type="project" value="TreeGrafter"/>
</dbReference>
<dbReference type="InterPro" id="IPR026091">
    <property type="entry name" value="HPS4"/>
</dbReference>
<dbReference type="PANTHER" id="PTHR14407:SF9">
    <property type="entry name" value="BLOC-3 COMPLEX MEMBER HPS4"/>
    <property type="match status" value="1"/>
</dbReference>
<feature type="compositionally biased region" description="Pro residues" evidence="1">
    <location>
        <begin position="366"/>
        <end position="381"/>
    </location>
</feature>
<dbReference type="GO" id="GO:0016192">
    <property type="term" value="P:vesicle-mediated transport"/>
    <property type="evidence" value="ECO:0007669"/>
    <property type="project" value="InterPro"/>
</dbReference>
<evidence type="ECO:0000259" key="3">
    <source>
        <dbReference type="Pfam" id="PF19033"/>
    </source>
</evidence>
<dbReference type="PANTHER" id="PTHR14407">
    <property type="entry name" value="HERMANSKY-PUDLAK SYNDROME 4 PROTEIN LIGHT-EAR PROTEIN-RELATED"/>
    <property type="match status" value="1"/>
</dbReference>
<feature type="domain" description="CCZ1/INTU/HPS4 third Longin" evidence="3">
    <location>
        <begin position="477"/>
        <end position="573"/>
    </location>
</feature>
<dbReference type="InterPro" id="IPR043987">
    <property type="entry name" value="CCZ1/INTU/HSP4_longin_1"/>
</dbReference>
<feature type="domain" description="CCZ1/INTU/HSP4 first Longin" evidence="2">
    <location>
        <begin position="12"/>
        <end position="117"/>
    </location>
</feature>
<evidence type="ECO:0000259" key="2">
    <source>
        <dbReference type="Pfam" id="PF19031"/>
    </source>
</evidence>
<dbReference type="GO" id="GO:0006605">
    <property type="term" value="P:protein targeting"/>
    <property type="evidence" value="ECO:0007669"/>
    <property type="project" value="TreeGrafter"/>
</dbReference>
<dbReference type="GO" id="GO:0031410">
    <property type="term" value="C:cytoplasmic vesicle"/>
    <property type="evidence" value="ECO:0007669"/>
    <property type="project" value="TreeGrafter"/>
</dbReference>
<protein>
    <submittedName>
        <fullName evidence="4">HPS4 biogenesis of lysosomal organelles complex 3 subunit 2</fullName>
    </submittedName>
</protein>
<gene>
    <name evidence="4" type="primary">hps4</name>
</gene>
<evidence type="ECO:0000313" key="4">
    <source>
        <dbReference type="Ensembl" id="ENSGMOP00000059784.1"/>
    </source>
</evidence>
<feature type="region of interest" description="Disordered" evidence="1">
    <location>
        <begin position="258"/>
        <end position="410"/>
    </location>
</feature>
<proteinExistence type="predicted"/>
<dbReference type="GO" id="GO:0031085">
    <property type="term" value="C:BLOC-3 complex"/>
    <property type="evidence" value="ECO:0007669"/>
    <property type="project" value="TreeGrafter"/>
</dbReference>
<accession>A0A8C5CKT5</accession>
<organism evidence="4 5">
    <name type="scientific">Gadus morhua</name>
    <name type="common">Atlantic cod</name>
    <dbReference type="NCBI Taxonomy" id="8049"/>
    <lineage>
        <taxon>Eukaryota</taxon>
        <taxon>Metazoa</taxon>
        <taxon>Chordata</taxon>
        <taxon>Craniata</taxon>
        <taxon>Vertebrata</taxon>
        <taxon>Euteleostomi</taxon>
        <taxon>Actinopterygii</taxon>
        <taxon>Neopterygii</taxon>
        <taxon>Teleostei</taxon>
        <taxon>Neoteleostei</taxon>
        <taxon>Acanthomorphata</taxon>
        <taxon>Zeiogadaria</taxon>
        <taxon>Gadariae</taxon>
        <taxon>Gadiformes</taxon>
        <taxon>Gadoidei</taxon>
        <taxon>Gadidae</taxon>
        <taxon>Gadus</taxon>
    </lineage>
</organism>
<dbReference type="Ensembl" id="ENSGMOT00000039091.1">
    <property type="protein sequence ID" value="ENSGMOP00000059784.1"/>
    <property type="gene ID" value="ENSGMOG00000015200.2"/>
</dbReference>
<dbReference type="AlphaFoldDB" id="A0A8C5CKT5"/>
<evidence type="ECO:0000256" key="1">
    <source>
        <dbReference type="SAM" id="MobiDB-lite"/>
    </source>
</evidence>
<dbReference type="Pfam" id="PF19033">
    <property type="entry name" value="Intu_longin_3"/>
    <property type="match status" value="1"/>
</dbReference>
<reference evidence="4" key="2">
    <citation type="submission" date="2025-09" db="UniProtKB">
        <authorList>
            <consortium name="Ensembl"/>
        </authorList>
    </citation>
    <scope>IDENTIFICATION</scope>
</reference>
<reference evidence="4" key="1">
    <citation type="submission" date="2025-08" db="UniProtKB">
        <authorList>
            <consortium name="Ensembl"/>
        </authorList>
    </citation>
    <scope>IDENTIFICATION</scope>
</reference>
<dbReference type="GeneTree" id="ENSGT00390000007349"/>
<evidence type="ECO:0000313" key="5">
    <source>
        <dbReference type="Proteomes" id="UP000694546"/>
    </source>
</evidence>
<keyword evidence="5" id="KW-1185">Reference proteome</keyword>
<dbReference type="Proteomes" id="UP000694546">
    <property type="component" value="Chromosome 6"/>
</dbReference>
<dbReference type="InterPro" id="IPR043989">
    <property type="entry name" value="CCZ1/INTU/HSP4_longin_3"/>
</dbReference>
<dbReference type="GO" id="GO:0005765">
    <property type="term" value="C:lysosomal membrane"/>
    <property type="evidence" value="ECO:0007669"/>
    <property type="project" value="TreeGrafter"/>
</dbReference>
<sequence>MAELMANSGRCTYFFLYDGTKVQGEGDPTREGICYFYPEQTPVDQQELLCGQLAGVGRCVSELSSSPVRVLRLRHSKFAIKMEDDFFWALGCAMDFPTVSMCDRLDQLIKLFCFYNGPVRQSYQTNSRETLALCWSRYLFYLQAGATELHHIFSCLRTIDSTHIDPLLLLKAALILQACQRCPLVLAGCILFRGRVVSTQMPPCLTVRVMAHETQTYNKVCVRLLTWKSLVSFVLSGQHNSIGHNIIDFRPRRTRLSRTLSDTPSTESTPDLEPEPPGRPMRLDAPLSPGLSRGAEQRDATPTNDPLLSPASPRFPEISPLTNQKGPRRGGQEEEDEEDGPLEKSRYYSFHSPDGNTSQTEFQGEAPPPTDASPLGNPPPAGRRAPEREGYPEGRAASGGSGGDILPGAGVKDRTVVPMTLYQHRVKGLLLALLVEPHLQRDTEAMEEVYHSSLASLNGLEAHLRTVAPGAPGLQGPYTFAHYDCVQNTLTTNVSGRAGGDQDHSFVRATSLLHTHFCNSDALQEAIIRSARTAVYATRSVAQETYFLQHGGALRNSGVPNHQDTAFTLPSKARHRLLKHGVSLL</sequence>
<dbReference type="GO" id="GO:0005085">
    <property type="term" value="F:guanyl-nucleotide exchange factor activity"/>
    <property type="evidence" value="ECO:0007669"/>
    <property type="project" value="TreeGrafter"/>
</dbReference>
<name>A0A8C5CKT5_GADMO</name>
<dbReference type="GO" id="GO:0031267">
    <property type="term" value="F:small GTPase binding"/>
    <property type="evidence" value="ECO:0007669"/>
    <property type="project" value="TreeGrafter"/>
</dbReference>